<dbReference type="EMBL" id="JANAWD010000056">
    <property type="protein sequence ID" value="KAJ3488938.1"/>
    <property type="molecule type" value="Genomic_DNA"/>
</dbReference>
<accession>A0AAD5YLU7</accession>
<evidence type="ECO:0000313" key="2">
    <source>
        <dbReference type="Proteomes" id="UP001212997"/>
    </source>
</evidence>
<name>A0AAD5YLU7_9APHY</name>
<reference evidence="1" key="1">
    <citation type="submission" date="2022-07" db="EMBL/GenBank/DDBJ databases">
        <title>Genome Sequence of Physisporinus lineatus.</title>
        <authorList>
            <person name="Buettner E."/>
        </authorList>
    </citation>
    <scope>NUCLEOTIDE SEQUENCE</scope>
    <source>
        <strain evidence="1">VT162</strain>
    </source>
</reference>
<proteinExistence type="predicted"/>
<evidence type="ECO:0000313" key="1">
    <source>
        <dbReference type="EMBL" id="KAJ3488938.1"/>
    </source>
</evidence>
<gene>
    <name evidence="1" type="ORF">NLI96_g2482</name>
</gene>
<organism evidence="1 2">
    <name type="scientific">Meripilus lineatus</name>
    <dbReference type="NCBI Taxonomy" id="2056292"/>
    <lineage>
        <taxon>Eukaryota</taxon>
        <taxon>Fungi</taxon>
        <taxon>Dikarya</taxon>
        <taxon>Basidiomycota</taxon>
        <taxon>Agaricomycotina</taxon>
        <taxon>Agaricomycetes</taxon>
        <taxon>Polyporales</taxon>
        <taxon>Meripilaceae</taxon>
        <taxon>Meripilus</taxon>
    </lineage>
</organism>
<keyword evidence="2" id="KW-1185">Reference proteome</keyword>
<dbReference type="AlphaFoldDB" id="A0AAD5YLU7"/>
<sequence>MHVTTRSSFTSGGNTFKNGGIFQVPIPGQLLFHPSGLRDDHSEEIDGAQQRAIVELRLGNYQAIGWELIAFEPRAVELVNLHEPYAVFLLGNTSGSLNLKNGASYRLTGSSSAGMGNHHIGLQPVDESTHPS</sequence>
<dbReference type="Proteomes" id="UP001212997">
    <property type="component" value="Unassembled WGS sequence"/>
</dbReference>
<comment type="caution">
    <text evidence="1">The sequence shown here is derived from an EMBL/GenBank/DDBJ whole genome shotgun (WGS) entry which is preliminary data.</text>
</comment>
<protein>
    <submittedName>
        <fullName evidence="1">Uncharacterized protein</fullName>
    </submittedName>
</protein>